<evidence type="ECO:0000313" key="1">
    <source>
        <dbReference type="Proteomes" id="UP000095287"/>
    </source>
</evidence>
<dbReference type="WBParaSite" id="L893_g7017.t1">
    <property type="protein sequence ID" value="L893_g7017.t1"/>
    <property type="gene ID" value="L893_g7017"/>
</dbReference>
<evidence type="ECO:0000313" key="2">
    <source>
        <dbReference type="WBParaSite" id="L893_g7017.t1"/>
    </source>
</evidence>
<dbReference type="Proteomes" id="UP000095287">
    <property type="component" value="Unplaced"/>
</dbReference>
<accession>A0A1I8AMP3</accession>
<organism evidence="1 2">
    <name type="scientific">Steinernema glaseri</name>
    <dbReference type="NCBI Taxonomy" id="37863"/>
    <lineage>
        <taxon>Eukaryota</taxon>
        <taxon>Metazoa</taxon>
        <taxon>Ecdysozoa</taxon>
        <taxon>Nematoda</taxon>
        <taxon>Chromadorea</taxon>
        <taxon>Rhabditida</taxon>
        <taxon>Tylenchina</taxon>
        <taxon>Panagrolaimomorpha</taxon>
        <taxon>Strongyloidoidea</taxon>
        <taxon>Steinernematidae</taxon>
        <taxon>Steinernema</taxon>
    </lineage>
</organism>
<proteinExistence type="predicted"/>
<dbReference type="AlphaFoldDB" id="A0A1I8AMP3"/>
<name>A0A1I8AMP3_9BILA</name>
<reference evidence="2" key="1">
    <citation type="submission" date="2016-11" db="UniProtKB">
        <authorList>
            <consortium name="WormBaseParasite"/>
        </authorList>
    </citation>
    <scope>IDENTIFICATION</scope>
</reference>
<protein>
    <submittedName>
        <fullName evidence="2">FBA_2 domain-containing protein</fullName>
    </submittedName>
</protein>
<sequence>MDRVPIAFLEHLYAISTIFGLSQAKELSGQFGKLARHTFEQWTCYVCSVQDGRVGSTSYRQFIRSDQEDVTPEEIAAVPKKFVREIWIFVEDAEVENVSRRLVRQFPHAEQSFVLDTSTINKAWVDFACSLNMLQRVMIKHKLDDDSLRLFQKLITGRKLFALVMPPEVCEGAIMELPKSLLCQDQFTVLQIEDSIGGAWRTAPLQEVLEFWTENSDRLRGKNLLINVYSIDMNCKSGVKQLEKFLLNRASAMGHPPGVASRTRRCLTIQSVLKVCSKEECDFIERNYQHVRNYCQPFYKPSCVYKYEEGEEEEKRRLYISFECGKEIQPCEKWRRASHEGHKDLSLMHNISLLHIMFA</sequence>
<keyword evidence="1" id="KW-1185">Reference proteome</keyword>